<dbReference type="Proteomes" id="UP000823561">
    <property type="component" value="Chromosome 16"/>
</dbReference>
<evidence type="ECO:0000256" key="5">
    <source>
        <dbReference type="SAM" id="Phobius"/>
    </source>
</evidence>
<organism evidence="8 9">
    <name type="scientific">Alosa alosa</name>
    <name type="common">allis shad</name>
    <dbReference type="NCBI Taxonomy" id="278164"/>
    <lineage>
        <taxon>Eukaryota</taxon>
        <taxon>Metazoa</taxon>
        <taxon>Chordata</taxon>
        <taxon>Craniata</taxon>
        <taxon>Vertebrata</taxon>
        <taxon>Euteleostomi</taxon>
        <taxon>Actinopterygii</taxon>
        <taxon>Neopterygii</taxon>
        <taxon>Teleostei</taxon>
        <taxon>Clupei</taxon>
        <taxon>Clupeiformes</taxon>
        <taxon>Clupeoidei</taxon>
        <taxon>Clupeidae</taxon>
        <taxon>Alosa</taxon>
    </lineage>
</organism>
<dbReference type="EMBL" id="JADWDJ010000016">
    <property type="protein sequence ID" value="KAG5268055.1"/>
    <property type="molecule type" value="Genomic_DNA"/>
</dbReference>
<keyword evidence="5" id="KW-0812">Transmembrane</keyword>
<keyword evidence="9" id="KW-1185">Reference proteome</keyword>
<keyword evidence="2" id="KW-0862">Zinc</keyword>
<proteinExistence type="predicted"/>
<evidence type="ECO:0000313" key="9">
    <source>
        <dbReference type="Proteomes" id="UP000823561"/>
    </source>
</evidence>
<keyword evidence="5" id="KW-1133">Transmembrane helix</keyword>
<gene>
    <name evidence="8" type="ORF">AALO_G00207720</name>
</gene>
<sequence>MSFDSLPVSWKLFSGRIFFTVGVTWVIIISRCNNSNSTHEPSSLTACSLSSSPGALCLHTVDMSSLSSGSRRPSSVSGFSVTSFKPTGCSHGKDAVVFCDTCSMPLCEECLTNVEHRSHKFKTMEEVCKDKLEKIAVQLEDCKGRSQSQFQELVESQVIQLERDFQQVQDSFTEQYRELDDLLNHTKEHAVTLLEAQRQGQKKPLYVLAEEGDRYKMRADKLQTDIADLRQRVSSGADSMCILEIQAHQMSIDLIDEFYKKVTRISKFDKSRLEALEKSIQHIVEKIVEIFPRPWEFYEDITFNPNPDKANDNLMISDDHTQVLLSPHRSSPRVPYQTRETPFYVLAKQSWKKGQHYWEVDVGHCRTWAVGVVELANGSRPPSQAALMRLGRNKRSWMLESEDGELTALHNDNLSMVKQPEQEVTRLGVYLDMTKNNGRLSFYDVSGGAVLHTFRLRVKKSVFPAFSLTRVDGQLQSLVLCNLGLKPENETENETESEDSGVDTSSRRSSATLGADSSDVSGYSSDYQSPRSSLTTSL</sequence>
<evidence type="ECO:0000313" key="8">
    <source>
        <dbReference type="EMBL" id="KAG5268055.1"/>
    </source>
</evidence>
<dbReference type="SMART" id="SM00336">
    <property type="entry name" value="BBOX"/>
    <property type="match status" value="1"/>
</dbReference>
<protein>
    <submittedName>
        <fullName evidence="8">Uncharacterized protein</fullName>
    </submittedName>
</protein>
<feature type="compositionally biased region" description="Acidic residues" evidence="4">
    <location>
        <begin position="490"/>
        <end position="501"/>
    </location>
</feature>
<dbReference type="AlphaFoldDB" id="A0AAV6G3J8"/>
<dbReference type="Pfam" id="PF00622">
    <property type="entry name" value="SPRY"/>
    <property type="match status" value="1"/>
</dbReference>
<name>A0AAV6G3J8_9TELE</name>
<dbReference type="InterPro" id="IPR003877">
    <property type="entry name" value="SPRY_dom"/>
</dbReference>
<dbReference type="PANTHER" id="PTHR24103">
    <property type="entry name" value="E3 UBIQUITIN-PROTEIN LIGASE TRIM"/>
    <property type="match status" value="1"/>
</dbReference>
<feature type="compositionally biased region" description="Polar residues" evidence="4">
    <location>
        <begin position="502"/>
        <end position="512"/>
    </location>
</feature>
<dbReference type="SUPFAM" id="SSF57845">
    <property type="entry name" value="B-box zinc-binding domain"/>
    <property type="match status" value="1"/>
</dbReference>
<keyword evidence="1 3" id="KW-0479">Metal-binding</keyword>
<dbReference type="InterPro" id="IPR000315">
    <property type="entry name" value="Znf_B-box"/>
</dbReference>
<feature type="compositionally biased region" description="Low complexity" evidence="4">
    <location>
        <begin position="516"/>
        <end position="529"/>
    </location>
</feature>
<feature type="region of interest" description="Disordered" evidence="4">
    <location>
        <begin position="488"/>
        <end position="538"/>
    </location>
</feature>
<dbReference type="SUPFAM" id="SSF49899">
    <property type="entry name" value="Concanavalin A-like lectins/glucanases"/>
    <property type="match status" value="1"/>
</dbReference>
<dbReference type="PROSITE" id="PS50119">
    <property type="entry name" value="ZF_BBOX"/>
    <property type="match status" value="1"/>
</dbReference>
<keyword evidence="5" id="KW-0472">Membrane</keyword>
<feature type="domain" description="B30.2/SPRY" evidence="7">
    <location>
        <begin position="283"/>
        <end position="488"/>
    </location>
</feature>
<dbReference type="GO" id="GO:0008270">
    <property type="term" value="F:zinc ion binding"/>
    <property type="evidence" value="ECO:0007669"/>
    <property type="project" value="UniProtKB-KW"/>
</dbReference>
<dbReference type="InterPro" id="IPR001870">
    <property type="entry name" value="B30.2/SPRY"/>
</dbReference>
<dbReference type="InterPro" id="IPR043136">
    <property type="entry name" value="B30.2/SPRY_sf"/>
</dbReference>
<feature type="transmembrane region" description="Helical" evidence="5">
    <location>
        <begin position="12"/>
        <end position="30"/>
    </location>
</feature>
<dbReference type="Pfam" id="PF00643">
    <property type="entry name" value="zf-B_box"/>
    <property type="match status" value="1"/>
</dbReference>
<dbReference type="InterPro" id="IPR050143">
    <property type="entry name" value="TRIM/RBCC"/>
</dbReference>
<evidence type="ECO:0000259" key="6">
    <source>
        <dbReference type="PROSITE" id="PS50119"/>
    </source>
</evidence>
<dbReference type="PROSITE" id="PS50188">
    <property type="entry name" value="B302_SPRY"/>
    <property type="match status" value="1"/>
</dbReference>
<dbReference type="Gene3D" id="3.30.160.60">
    <property type="entry name" value="Classic Zinc Finger"/>
    <property type="match status" value="1"/>
</dbReference>
<accession>A0AAV6G3J8</accession>
<evidence type="ECO:0000256" key="3">
    <source>
        <dbReference type="PROSITE-ProRule" id="PRU00024"/>
    </source>
</evidence>
<keyword evidence="1 3" id="KW-0863">Zinc-finger</keyword>
<dbReference type="InterPro" id="IPR013320">
    <property type="entry name" value="ConA-like_dom_sf"/>
</dbReference>
<evidence type="ECO:0000256" key="2">
    <source>
        <dbReference type="ARBA" id="ARBA00022833"/>
    </source>
</evidence>
<reference evidence="8" key="1">
    <citation type="submission" date="2020-10" db="EMBL/GenBank/DDBJ databases">
        <title>Chromosome-scale genome assembly of the Allis shad, Alosa alosa.</title>
        <authorList>
            <person name="Margot Z."/>
            <person name="Christophe K."/>
            <person name="Cabau C."/>
            <person name="Louis A."/>
            <person name="Berthelot C."/>
            <person name="Parey E."/>
            <person name="Roest Crollius H."/>
            <person name="Montfort J."/>
            <person name="Robinson-Rechavi M."/>
            <person name="Bucao C."/>
            <person name="Bouchez O."/>
            <person name="Gislard M."/>
            <person name="Lluch J."/>
            <person name="Milhes M."/>
            <person name="Lampietro C."/>
            <person name="Lopez Roques C."/>
            <person name="Donnadieu C."/>
            <person name="Braasch I."/>
            <person name="Desvignes T."/>
            <person name="Postlethwait J."/>
            <person name="Bobe J."/>
            <person name="Guiguen Y."/>
        </authorList>
    </citation>
    <scope>NUCLEOTIDE SEQUENCE</scope>
    <source>
        <strain evidence="8">M-15738</strain>
        <tissue evidence="8">Blood</tissue>
    </source>
</reference>
<dbReference type="CDD" id="cd19756">
    <property type="entry name" value="Bbox2"/>
    <property type="match status" value="1"/>
</dbReference>
<comment type="caution">
    <text evidence="8">The sequence shown here is derived from an EMBL/GenBank/DDBJ whole genome shotgun (WGS) entry which is preliminary data.</text>
</comment>
<dbReference type="SMART" id="SM00449">
    <property type="entry name" value="SPRY"/>
    <property type="match status" value="1"/>
</dbReference>
<dbReference type="Gene3D" id="2.60.120.920">
    <property type="match status" value="1"/>
</dbReference>
<evidence type="ECO:0000256" key="4">
    <source>
        <dbReference type="SAM" id="MobiDB-lite"/>
    </source>
</evidence>
<feature type="domain" description="B box-type" evidence="6">
    <location>
        <begin position="97"/>
        <end position="124"/>
    </location>
</feature>
<evidence type="ECO:0000259" key="7">
    <source>
        <dbReference type="PROSITE" id="PS50188"/>
    </source>
</evidence>
<evidence type="ECO:0000256" key="1">
    <source>
        <dbReference type="ARBA" id="ARBA00022771"/>
    </source>
</evidence>